<feature type="transmembrane region" description="Helical" evidence="1">
    <location>
        <begin position="488"/>
        <end position="507"/>
    </location>
</feature>
<evidence type="ECO:0000256" key="1">
    <source>
        <dbReference type="SAM" id="Phobius"/>
    </source>
</evidence>
<keyword evidence="1" id="KW-0812">Transmembrane</keyword>
<dbReference type="Proteomes" id="UP000269721">
    <property type="component" value="Unassembled WGS sequence"/>
</dbReference>
<evidence type="ECO:0000313" key="3">
    <source>
        <dbReference type="Proteomes" id="UP000269721"/>
    </source>
</evidence>
<keyword evidence="3" id="KW-1185">Reference proteome</keyword>
<name>A0A4P9WAN4_9FUNG</name>
<reference evidence="3" key="1">
    <citation type="journal article" date="2018" name="Nat. Microbiol.">
        <title>Leveraging single-cell genomics to expand the fungal tree of life.</title>
        <authorList>
            <person name="Ahrendt S.R."/>
            <person name="Quandt C.A."/>
            <person name="Ciobanu D."/>
            <person name="Clum A."/>
            <person name="Salamov A."/>
            <person name="Andreopoulos B."/>
            <person name="Cheng J.F."/>
            <person name="Woyke T."/>
            <person name="Pelin A."/>
            <person name="Henrissat B."/>
            <person name="Reynolds N.K."/>
            <person name="Benny G.L."/>
            <person name="Smith M.E."/>
            <person name="James T.Y."/>
            <person name="Grigoriev I.V."/>
        </authorList>
    </citation>
    <scope>NUCLEOTIDE SEQUENCE [LARGE SCALE GENOMIC DNA]</scope>
</reference>
<gene>
    <name evidence="2" type="ORF">BDK51DRAFT_28653</name>
</gene>
<dbReference type="AlphaFoldDB" id="A0A4P9WAN4"/>
<sequence length="508" mass="54620">MSNSLQPPPDIAIAEDPSLTSATHQDVMGNIMDPYNAGATDVECTASAVARGASSVVDAAIDEQHPSPISAVADSPPAGVDINSGSTTVESTVSALAPRGALPTAIANTDTTDERDSLIIKFRSQIKLAVDELEVGLDDKIRLLESKQHEPKIERTQEKLRNGPEDLKKHEALITVLQTKLNDATAQLAPTQQQLAAATAELVTTAAQLAAATAQLTMSEEHLAAARAQELHRDGFIEALQNNILDVQAQLLEARINFRCPIIVCQRRTQYTWPTVIIFKITVASACEGRRPDGFWQIDQIVGETNNNGNTLVTRSEILAEVNNNPTAKYIIGEGPTPTKIKTPSIEQSLQGLAAFIESSYLLPYYLVKTNMSTLPKDSAAAKFPVLQDRTGFLVPKYDVDTEVLEFTPQAVFNLVYAIMQPGSAASAISSESNKILFETPPPVGWIPTMSPCPTRQTCLVPSGVETDKGIIQLETKTSSSTTLHLEIGAGILLLMCIIALIVSFSAK</sequence>
<evidence type="ECO:0000313" key="2">
    <source>
        <dbReference type="EMBL" id="RKO87930.1"/>
    </source>
</evidence>
<protein>
    <submittedName>
        <fullName evidence="2">Uncharacterized protein</fullName>
    </submittedName>
</protein>
<dbReference type="EMBL" id="KZ997063">
    <property type="protein sequence ID" value="RKO87930.1"/>
    <property type="molecule type" value="Genomic_DNA"/>
</dbReference>
<proteinExistence type="predicted"/>
<accession>A0A4P9WAN4</accession>
<keyword evidence="1" id="KW-1133">Transmembrane helix</keyword>
<organism evidence="2 3">
    <name type="scientific">Blyttiomyces helicus</name>
    <dbReference type="NCBI Taxonomy" id="388810"/>
    <lineage>
        <taxon>Eukaryota</taxon>
        <taxon>Fungi</taxon>
        <taxon>Fungi incertae sedis</taxon>
        <taxon>Chytridiomycota</taxon>
        <taxon>Chytridiomycota incertae sedis</taxon>
        <taxon>Chytridiomycetes</taxon>
        <taxon>Chytridiomycetes incertae sedis</taxon>
        <taxon>Blyttiomyces</taxon>
    </lineage>
</organism>
<keyword evidence="1" id="KW-0472">Membrane</keyword>